<comment type="caution">
    <text evidence="4">The sequence shown here is derived from an EMBL/GenBank/DDBJ whole genome shotgun (WGS) entry which is preliminary data.</text>
</comment>
<name>A0A4U0PYF7_9NEIS</name>
<dbReference type="Pfam" id="PF04536">
    <property type="entry name" value="TPM_phosphatase"/>
    <property type="match status" value="1"/>
</dbReference>
<dbReference type="InterPro" id="IPR007621">
    <property type="entry name" value="TPM_dom"/>
</dbReference>
<keyword evidence="2" id="KW-0732">Signal</keyword>
<dbReference type="EMBL" id="SUMF01000009">
    <property type="protein sequence ID" value="TJZ73587.1"/>
    <property type="molecule type" value="Genomic_DNA"/>
</dbReference>
<feature type="signal peptide" evidence="2">
    <location>
        <begin position="1"/>
        <end position="19"/>
    </location>
</feature>
<reference evidence="4 5" key="1">
    <citation type="submission" date="2019-04" db="EMBL/GenBank/DDBJ databases">
        <title>Chitiniphilus eburnea sp. nov., a novel chitinolytic bacterium isolated from aquaculture sludge.</title>
        <authorList>
            <person name="Sheng M."/>
        </authorList>
    </citation>
    <scope>NUCLEOTIDE SEQUENCE [LARGE SCALE GENOMIC DNA]</scope>
    <source>
        <strain evidence="4 5">HX-2-15</strain>
    </source>
</reference>
<dbReference type="Gene3D" id="3.10.310.50">
    <property type="match status" value="1"/>
</dbReference>
<feature type="chain" id="PRO_5020811260" evidence="2">
    <location>
        <begin position="20"/>
        <end position="285"/>
    </location>
</feature>
<dbReference type="OrthoDB" id="9810918at2"/>
<keyword evidence="1" id="KW-1133">Transmembrane helix</keyword>
<evidence type="ECO:0000259" key="3">
    <source>
        <dbReference type="Pfam" id="PF04536"/>
    </source>
</evidence>
<gene>
    <name evidence="4" type="ORF">FAZ21_09855</name>
</gene>
<evidence type="ECO:0000313" key="5">
    <source>
        <dbReference type="Proteomes" id="UP000310016"/>
    </source>
</evidence>
<feature type="transmembrane region" description="Helical" evidence="1">
    <location>
        <begin position="226"/>
        <end position="250"/>
    </location>
</feature>
<keyword evidence="5" id="KW-1185">Reference proteome</keyword>
<proteinExistence type="predicted"/>
<keyword evidence="1" id="KW-0812">Transmembrane</keyword>
<evidence type="ECO:0000256" key="1">
    <source>
        <dbReference type="SAM" id="Phobius"/>
    </source>
</evidence>
<dbReference type="Proteomes" id="UP000310016">
    <property type="component" value="Unassembled WGS sequence"/>
</dbReference>
<evidence type="ECO:0000256" key="2">
    <source>
        <dbReference type="SAM" id="SignalP"/>
    </source>
</evidence>
<evidence type="ECO:0000313" key="4">
    <source>
        <dbReference type="EMBL" id="TJZ73587.1"/>
    </source>
</evidence>
<feature type="domain" description="TPM" evidence="3">
    <location>
        <begin position="30"/>
        <end position="153"/>
    </location>
</feature>
<dbReference type="PANTHER" id="PTHR30373:SF2">
    <property type="entry name" value="UPF0603 PROTEIN YGCG"/>
    <property type="match status" value="1"/>
</dbReference>
<sequence length="285" mass="29118">MRRCLALLLCCLLLPAAWAEVAVPALTQRVTDLTQTLAPPQQAALTERLAQLERDTGSQVAVLLVPTTAPETIEQYSIRVAEAWKLGRKGVDDGVLLLVAKDDRKVRIEVGYGLEGALPDVTTGRIIHEDILPAFRNGDFAGGVTAGVERLAKVIGGEPLPPVETSFIDNPDDAFDLVLLVMGGILFAGVILSKVAGGWIGSGGVAGASALATFVAGFGLPVVLGVALVMVIALLIVRSTLFWEIVLMLLSRSGSGGHRIGGGGGGGGFSGGGGGFGGGGASGGW</sequence>
<organism evidence="4 5">
    <name type="scientific">Chitiniphilus eburneus</name>
    <dbReference type="NCBI Taxonomy" id="2571148"/>
    <lineage>
        <taxon>Bacteria</taxon>
        <taxon>Pseudomonadati</taxon>
        <taxon>Pseudomonadota</taxon>
        <taxon>Betaproteobacteria</taxon>
        <taxon>Neisseriales</taxon>
        <taxon>Chitinibacteraceae</taxon>
        <taxon>Chitiniphilus</taxon>
    </lineage>
</organism>
<accession>A0A4U0PYF7</accession>
<dbReference type="PANTHER" id="PTHR30373">
    <property type="entry name" value="UPF0603 PROTEIN YGCG"/>
    <property type="match status" value="1"/>
</dbReference>
<keyword evidence="1" id="KW-0472">Membrane</keyword>
<dbReference type="AlphaFoldDB" id="A0A4U0PYF7"/>
<protein>
    <submittedName>
        <fullName evidence="4">YgcG family protein</fullName>
    </submittedName>
</protein>
<feature type="transmembrane region" description="Helical" evidence="1">
    <location>
        <begin position="174"/>
        <end position="192"/>
    </location>
</feature>